<comment type="caution">
    <text evidence="1">The sequence shown here is derived from an EMBL/GenBank/DDBJ whole genome shotgun (WGS) entry which is preliminary data.</text>
</comment>
<protein>
    <submittedName>
        <fullName evidence="1">Uncharacterized protein</fullName>
    </submittedName>
</protein>
<dbReference type="Proteomes" id="UP001177021">
    <property type="component" value="Unassembled WGS sequence"/>
</dbReference>
<evidence type="ECO:0000313" key="1">
    <source>
        <dbReference type="EMBL" id="CAJ2673704.1"/>
    </source>
</evidence>
<sequence>MEALDVVHISKEDQETVFAMLAAVLWLGNISFTVIDNENHVQAVENEGLLHVAELIGCDIEDLKLTLSTRKMKVGYDNIIQKLTQSQAIDARDALAKSIYACLFDWLVEQINKSLAVGKRRTGRSISILDIYGFESFNRNSFEQFCINYANERLQQHFNRHLFKLEQEEYIQDGIDWAKVEFEDNQDWLNLFEKRPLGLLSLLDEESTFPNGTDLTFANKLKQHLNSKSCFKGERNQAFTVCHYAGEVTYDTTGFLEKNRDLLHLDSIQLLSSCTCHLPQIFASHMLTQSEKPVVGPLHKSGGADSQKLSVATKFKGQLFQLMQRLESTTPHFIRCIKPNNLQSPESYEQGVVLQQLRCCGVLEVVRISRSGFPTRMSHQKFARRYGFLLFDNAASQDPLCDSVSILKNLIFCPRCIKLATQNYFSEQGRLVCLKILETVLFMASYVSKVALGVTKLVNLSRSFFQGGISTLQSCISFFNLFVHVIRGEKTRKAYAALLQRHRAAVTIQKQIKAVFVRNKTRHIRDATIVIQSVIRGWLVRRCSGDIGFSKYGDMKIFFFPKF</sequence>
<accession>A0ACB0LZC8</accession>
<dbReference type="EMBL" id="CASHSV030000716">
    <property type="protein sequence ID" value="CAJ2673704.1"/>
    <property type="molecule type" value="Genomic_DNA"/>
</dbReference>
<gene>
    <name evidence="1" type="ORF">MILVUS5_LOCUS37128</name>
</gene>
<organism evidence="1 2">
    <name type="scientific">Trifolium pratense</name>
    <name type="common">Red clover</name>
    <dbReference type="NCBI Taxonomy" id="57577"/>
    <lineage>
        <taxon>Eukaryota</taxon>
        <taxon>Viridiplantae</taxon>
        <taxon>Streptophyta</taxon>
        <taxon>Embryophyta</taxon>
        <taxon>Tracheophyta</taxon>
        <taxon>Spermatophyta</taxon>
        <taxon>Magnoliopsida</taxon>
        <taxon>eudicotyledons</taxon>
        <taxon>Gunneridae</taxon>
        <taxon>Pentapetalae</taxon>
        <taxon>rosids</taxon>
        <taxon>fabids</taxon>
        <taxon>Fabales</taxon>
        <taxon>Fabaceae</taxon>
        <taxon>Papilionoideae</taxon>
        <taxon>50 kb inversion clade</taxon>
        <taxon>NPAAA clade</taxon>
        <taxon>Hologalegina</taxon>
        <taxon>IRL clade</taxon>
        <taxon>Trifolieae</taxon>
        <taxon>Trifolium</taxon>
    </lineage>
</organism>
<evidence type="ECO:0000313" key="2">
    <source>
        <dbReference type="Proteomes" id="UP001177021"/>
    </source>
</evidence>
<name>A0ACB0LZC8_TRIPR</name>
<proteinExistence type="predicted"/>
<keyword evidence="2" id="KW-1185">Reference proteome</keyword>
<reference evidence="1" key="1">
    <citation type="submission" date="2023-10" db="EMBL/GenBank/DDBJ databases">
        <authorList>
            <person name="Rodriguez Cubillos JULIANA M."/>
            <person name="De Vega J."/>
        </authorList>
    </citation>
    <scope>NUCLEOTIDE SEQUENCE</scope>
</reference>